<protein>
    <submittedName>
        <fullName evidence="1">Uncharacterized protein</fullName>
    </submittedName>
</protein>
<sequence length="162" mass="17916">MEFPAMVQCAQCRAIVDHITMLNSCFTQDACAPAFAYYYAFSPLTSFSTLTLKALFSISGPEELSAFTRALSVCMQKTETTADSRSEQAPVRKLLMLTDNLSNMTCSITLHKRRGYVVISFPLGSHHASDLGYRKSWTKLSALCNSCLSPAWAPRQNLRQAG</sequence>
<evidence type="ECO:0000313" key="1">
    <source>
        <dbReference type="EMBL" id="GIY73564.1"/>
    </source>
</evidence>
<reference evidence="1 2" key="1">
    <citation type="submission" date="2021-06" db="EMBL/GenBank/DDBJ databases">
        <title>Caerostris extrusa draft genome.</title>
        <authorList>
            <person name="Kono N."/>
            <person name="Arakawa K."/>
        </authorList>
    </citation>
    <scope>NUCLEOTIDE SEQUENCE [LARGE SCALE GENOMIC DNA]</scope>
</reference>
<proteinExistence type="predicted"/>
<keyword evidence="2" id="KW-1185">Reference proteome</keyword>
<dbReference type="AlphaFoldDB" id="A0AAV4VVF6"/>
<comment type="caution">
    <text evidence="1">The sequence shown here is derived from an EMBL/GenBank/DDBJ whole genome shotgun (WGS) entry which is preliminary data.</text>
</comment>
<organism evidence="1 2">
    <name type="scientific">Caerostris extrusa</name>
    <name type="common">Bark spider</name>
    <name type="synonym">Caerostris bankana</name>
    <dbReference type="NCBI Taxonomy" id="172846"/>
    <lineage>
        <taxon>Eukaryota</taxon>
        <taxon>Metazoa</taxon>
        <taxon>Ecdysozoa</taxon>
        <taxon>Arthropoda</taxon>
        <taxon>Chelicerata</taxon>
        <taxon>Arachnida</taxon>
        <taxon>Araneae</taxon>
        <taxon>Araneomorphae</taxon>
        <taxon>Entelegynae</taxon>
        <taxon>Araneoidea</taxon>
        <taxon>Araneidae</taxon>
        <taxon>Caerostris</taxon>
    </lineage>
</organism>
<gene>
    <name evidence="1" type="ORF">CEXT_482821</name>
</gene>
<dbReference type="EMBL" id="BPLR01015100">
    <property type="protein sequence ID" value="GIY73564.1"/>
    <property type="molecule type" value="Genomic_DNA"/>
</dbReference>
<name>A0AAV4VVF6_CAEEX</name>
<accession>A0AAV4VVF6</accession>
<dbReference type="Proteomes" id="UP001054945">
    <property type="component" value="Unassembled WGS sequence"/>
</dbReference>
<evidence type="ECO:0000313" key="2">
    <source>
        <dbReference type="Proteomes" id="UP001054945"/>
    </source>
</evidence>